<protein>
    <submittedName>
        <fullName evidence="1">Uncharacterized protein</fullName>
    </submittedName>
</protein>
<evidence type="ECO:0000313" key="1">
    <source>
        <dbReference type="EMBL" id="GBN30331.1"/>
    </source>
</evidence>
<dbReference type="EMBL" id="BGPR01007898">
    <property type="protein sequence ID" value="GBN30331.1"/>
    <property type="molecule type" value="Genomic_DNA"/>
</dbReference>
<dbReference type="OrthoDB" id="6437663at2759"/>
<organism evidence="1 2">
    <name type="scientific">Araneus ventricosus</name>
    <name type="common">Orbweaver spider</name>
    <name type="synonym">Epeira ventricosa</name>
    <dbReference type="NCBI Taxonomy" id="182803"/>
    <lineage>
        <taxon>Eukaryota</taxon>
        <taxon>Metazoa</taxon>
        <taxon>Ecdysozoa</taxon>
        <taxon>Arthropoda</taxon>
        <taxon>Chelicerata</taxon>
        <taxon>Arachnida</taxon>
        <taxon>Araneae</taxon>
        <taxon>Araneomorphae</taxon>
        <taxon>Entelegynae</taxon>
        <taxon>Araneoidea</taxon>
        <taxon>Araneidae</taxon>
        <taxon>Araneus</taxon>
    </lineage>
</organism>
<name>A0A4Y2MT43_ARAVE</name>
<proteinExistence type="predicted"/>
<evidence type="ECO:0000313" key="2">
    <source>
        <dbReference type="Proteomes" id="UP000499080"/>
    </source>
</evidence>
<accession>A0A4Y2MT43</accession>
<comment type="caution">
    <text evidence="1">The sequence shown here is derived from an EMBL/GenBank/DDBJ whole genome shotgun (WGS) entry which is preliminary data.</text>
</comment>
<sequence length="218" mass="26137">MKFIQVQSLSEITSLKVAVAVCNNFEDCVPNTPDKKETMHWVYNHWVYHICDKCLNRIKEMASHLQLPKEMENKVAALCKHVYLQMCIWYNSLVEMHSRLLPDYVSRCSCLDQVDFRQYYEWKSIGIIDEKKTVENLLHDESLDEHFRFVMACYFCFENDVRSLWEIMPEVTKIDIRTYTCSSLPLISFWLKWLDKADLRDEIVKVIRRFHVEDNDSY</sequence>
<dbReference type="Proteomes" id="UP000499080">
    <property type="component" value="Unassembled WGS sequence"/>
</dbReference>
<keyword evidence="2" id="KW-1185">Reference proteome</keyword>
<reference evidence="1 2" key="1">
    <citation type="journal article" date="2019" name="Sci. Rep.">
        <title>Orb-weaving spider Araneus ventricosus genome elucidates the spidroin gene catalogue.</title>
        <authorList>
            <person name="Kono N."/>
            <person name="Nakamura H."/>
            <person name="Ohtoshi R."/>
            <person name="Moran D.A.P."/>
            <person name="Shinohara A."/>
            <person name="Yoshida Y."/>
            <person name="Fujiwara M."/>
            <person name="Mori M."/>
            <person name="Tomita M."/>
            <person name="Arakawa K."/>
        </authorList>
    </citation>
    <scope>NUCLEOTIDE SEQUENCE [LARGE SCALE GENOMIC DNA]</scope>
</reference>
<gene>
    <name evidence="1" type="ORF">AVEN_30353_1</name>
</gene>
<dbReference type="AlphaFoldDB" id="A0A4Y2MT43"/>